<dbReference type="Pfam" id="PF01980">
    <property type="entry name" value="TrmO_N"/>
    <property type="match status" value="1"/>
</dbReference>
<dbReference type="EMBL" id="BSDX01000001">
    <property type="protein sequence ID" value="GLI53635.1"/>
    <property type="molecule type" value="Genomic_DNA"/>
</dbReference>
<organism evidence="4 5">
    <name type="scientific">Thermodesulfovibrio yellowstonii</name>
    <dbReference type="NCBI Taxonomy" id="28262"/>
    <lineage>
        <taxon>Bacteria</taxon>
        <taxon>Pseudomonadati</taxon>
        <taxon>Nitrospirota</taxon>
        <taxon>Thermodesulfovibrionia</taxon>
        <taxon>Thermodesulfovibrionales</taxon>
        <taxon>Thermodesulfovibrionaceae</taxon>
        <taxon>Thermodesulfovibrio</taxon>
    </lineage>
</organism>
<reference evidence="4" key="1">
    <citation type="submission" date="2022-12" db="EMBL/GenBank/DDBJ databases">
        <title>Reference genome sequencing for broad-spectrum identification of bacterial and archaeal isolates by mass spectrometry.</title>
        <authorList>
            <person name="Sekiguchi Y."/>
            <person name="Tourlousse D.M."/>
        </authorList>
    </citation>
    <scope>NUCLEOTIDE SEQUENCE</scope>
    <source>
        <strain evidence="4">TSL-P1</strain>
    </source>
</reference>
<dbReference type="PROSITE" id="PS51668">
    <property type="entry name" value="TSAA_2"/>
    <property type="match status" value="1"/>
</dbReference>
<dbReference type="PANTHER" id="PTHR12818">
    <property type="entry name" value="TRNA (ADENINE(37)-N6)-METHYLTRANSFERASE"/>
    <property type="match status" value="1"/>
</dbReference>
<name>A0A9W6GGB4_9BACT</name>
<dbReference type="CDD" id="cd09281">
    <property type="entry name" value="UPF0066"/>
    <property type="match status" value="1"/>
</dbReference>
<dbReference type="InterPro" id="IPR023370">
    <property type="entry name" value="TrmO-like_N"/>
</dbReference>
<dbReference type="PANTHER" id="PTHR12818:SF0">
    <property type="entry name" value="TRNA (ADENINE(37)-N6)-METHYLTRANSFERASE"/>
    <property type="match status" value="1"/>
</dbReference>
<dbReference type="InterPro" id="IPR036413">
    <property type="entry name" value="YaeB-like_sf"/>
</dbReference>
<protein>
    <submittedName>
        <fullName evidence="4">tRNA (N6-threonylcarbamoyladenosine(37)-N6)-methyltransferase TrmO</fullName>
    </submittedName>
</protein>
<proteinExistence type="inferred from homology"/>
<keyword evidence="1" id="KW-0949">S-adenosyl-L-methionine</keyword>
<evidence type="ECO:0000313" key="5">
    <source>
        <dbReference type="Proteomes" id="UP001144297"/>
    </source>
</evidence>
<keyword evidence="5" id="KW-1185">Reference proteome</keyword>
<comment type="similarity">
    <text evidence="2">Belongs to the tRNA methyltransferase O family.</text>
</comment>
<dbReference type="InterPro" id="IPR036414">
    <property type="entry name" value="YaeB_N_sf"/>
</dbReference>
<gene>
    <name evidence="4" type="ORF">TISLANDTSLP1_13280</name>
</gene>
<comment type="caution">
    <text evidence="4">The sequence shown here is derived from an EMBL/GenBank/DDBJ whole genome shotgun (WGS) entry which is preliminary data.</text>
</comment>
<dbReference type="NCBIfam" id="TIGR00104">
    <property type="entry name" value="tRNA_TsaA"/>
    <property type="match status" value="1"/>
</dbReference>
<sequence>MQEYKFKPIGYVRTEAKDLPRHWSVSDVEGEIVIDPEYKLGIRDIKTGDKIVVLFVFHKSPPFTSDKLIQKPRHLNENRGVFSTCSPHRPNPIGLSVLEVLDVIDNVIKVKRLDMYDGTPVLDIKPFCCELEKNKSV</sequence>
<dbReference type="InterPro" id="IPR040372">
    <property type="entry name" value="YaeB-like"/>
</dbReference>
<dbReference type="SUPFAM" id="SSF118196">
    <property type="entry name" value="YaeB-like"/>
    <property type="match status" value="1"/>
</dbReference>
<dbReference type="Gene3D" id="2.40.30.70">
    <property type="entry name" value="YaeB-like"/>
    <property type="match status" value="1"/>
</dbReference>
<evidence type="ECO:0000256" key="2">
    <source>
        <dbReference type="ARBA" id="ARBA00033753"/>
    </source>
</evidence>
<evidence type="ECO:0000256" key="1">
    <source>
        <dbReference type="ARBA" id="ARBA00022691"/>
    </source>
</evidence>
<accession>A0A9W6GGB4</accession>
<feature type="domain" description="TsaA-like" evidence="3">
    <location>
        <begin position="6"/>
        <end position="136"/>
    </location>
</feature>
<dbReference type="AlphaFoldDB" id="A0A9W6GGB4"/>
<evidence type="ECO:0000313" key="4">
    <source>
        <dbReference type="EMBL" id="GLI53635.1"/>
    </source>
</evidence>
<dbReference type="Proteomes" id="UP001144297">
    <property type="component" value="Unassembled WGS sequence"/>
</dbReference>
<evidence type="ECO:0000259" key="3">
    <source>
        <dbReference type="PROSITE" id="PS51668"/>
    </source>
</evidence>